<keyword evidence="5 6" id="KW-0949">S-adenosyl-L-methionine</keyword>
<dbReference type="InterPro" id="IPR023397">
    <property type="entry name" value="SAM-dep_MeTrfase_MraW_recog"/>
</dbReference>
<dbReference type="PANTHER" id="PTHR11265:SF0">
    <property type="entry name" value="12S RRNA N4-METHYLCYTIDINE METHYLTRANSFERASE"/>
    <property type="match status" value="1"/>
</dbReference>
<gene>
    <name evidence="6" type="primary">rsmH</name>
    <name evidence="8" type="ORF">SAMN00768000_0009</name>
</gene>
<dbReference type="HAMAP" id="MF_01007">
    <property type="entry name" value="16SrRNA_methyltr_H"/>
    <property type="match status" value="1"/>
</dbReference>
<keyword evidence="4 6" id="KW-0808">Transferase</keyword>
<dbReference type="GO" id="GO:0071424">
    <property type="term" value="F:rRNA (cytosine-N4-)-methyltransferase activity"/>
    <property type="evidence" value="ECO:0007669"/>
    <property type="project" value="UniProtKB-UniRule"/>
</dbReference>
<reference evidence="9" key="1">
    <citation type="submission" date="2017-04" db="EMBL/GenBank/DDBJ databases">
        <authorList>
            <person name="Varghese N."/>
            <person name="Submissions S."/>
        </authorList>
    </citation>
    <scope>NUCLEOTIDE SEQUENCE [LARGE SCALE GENOMIC DNA]</scope>
    <source>
        <strain evidence="9">DSM 9293</strain>
    </source>
</reference>
<comment type="catalytic activity">
    <reaction evidence="6">
        <text>cytidine(1402) in 16S rRNA + S-adenosyl-L-methionine = N(4)-methylcytidine(1402) in 16S rRNA + S-adenosyl-L-homocysteine + H(+)</text>
        <dbReference type="Rhea" id="RHEA:42928"/>
        <dbReference type="Rhea" id="RHEA-COMP:10286"/>
        <dbReference type="Rhea" id="RHEA-COMP:10287"/>
        <dbReference type="ChEBI" id="CHEBI:15378"/>
        <dbReference type="ChEBI" id="CHEBI:57856"/>
        <dbReference type="ChEBI" id="CHEBI:59789"/>
        <dbReference type="ChEBI" id="CHEBI:74506"/>
        <dbReference type="ChEBI" id="CHEBI:82748"/>
        <dbReference type="EC" id="2.1.1.199"/>
    </reaction>
</comment>
<dbReference type="EC" id="2.1.1.199" evidence="6"/>
<dbReference type="Gene3D" id="3.40.50.150">
    <property type="entry name" value="Vaccinia Virus protein VP39"/>
    <property type="match status" value="1"/>
</dbReference>
<dbReference type="SUPFAM" id="SSF53335">
    <property type="entry name" value="S-adenosyl-L-methionine-dependent methyltransferases"/>
    <property type="match status" value="1"/>
</dbReference>
<feature type="binding site" evidence="6">
    <location>
        <position position="115"/>
    </location>
    <ligand>
        <name>S-adenosyl-L-methionine</name>
        <dbReference type="ChEBI" id="CHEBI:59789"/>
    </ligand>
</feature>
<evidence type="ECO:0000256" key="5">
    <source>
        <dbReference type="ARBA" id="ARBA00022691"/>
    </source>
</evidence>
<dbReference type="InterPro" id="IPR002903">
    <property type="entry name" value="RsmH"/>
</dbReference>
<protein>
    <recommendedName>
        <fullName evidence="6">Ribosomal RNA small subunit methyltransferase H</fullName>
        <ecNumber evidence="6">2.1.1.199</ecNumber>
    </recommendedName>
    <alternativeName>
        <fullName evidence="6">16S rRNA m(4)C1402 methyltransferase</fullName>
    </alternativeName>
    <alternativeName>
        <fullName evidence="6">rRNA (cytosine-N(4)-)-methyltransferase RsmH</fullName>
    </alternativeName>
</protein>
<dbReference type="CDD" id="cd02440">
    <property type="entry name" value="AdoMet_MTases"/>
    <property type="match status" value="1"/>
</dbReference>
<evidence type="ECO:0000256" key="6">
    <source>
        <dbReference type="HAMAP-Rule" id="MF_01007"/>
    </source>
</evidence>
<evidence type="ECO:0000313" key="9">
    <source>
        <dbReference type="Proteomes" id="UP000192660"/>
    </source>
</evidence>
<dbReference type="Gene3D" id="1.10.150.170">
    <property type="entry name" value="Putative methyltransferase TM0872, insert domain"/>
    <property type="match status" value="1"/>
</dbReference>
<evidence type="ECO:0000256" key="4">
    <source>
        <dbReference type="ARBA" id="ARBA00022679"/>
    </source>
</evidence>
<evidence type="ECO:0000256" key="7">
    <source>
        <dbReference type="SAM" id="MobiDB-lite"/>
    </source>
</evidence>
<evidence type="ECO:0000256" key="2">
    <source>
        <dbReference type="ARBA" id="ARBA00022552"/>
    </source>
</evidence>
<dbReference type="Pfam" id="PF01795">
    <property type="entry name" value="Methyltransf_5"/>
    <property type="match status" value="1"/>
</dbReference>
<name>A0A1W1W5M7_SULTA</name>
<keyword evidence="6" id="KW-0963">Cytoplasm</keyword>
<dbReference type="InterPro" id="IPR029063">
    <property type="entry name" value="SAM-dependent_MTases_sf"/>
</dbReference>
<dbReference type="Proteomes" id="UP000192660">
    <property type="component" value="Unassembled WGS sequence"/>
</dbReference>
<proteinExistence type="inferred from homology"/>
<accession>A0A1W1W5M7</accession>
<feature type="binding site" evidence="6">
    <location>
        <position position="87"/>
    </location>
    <ligand>
        <name>S-adenosyl-L-methionine</name>
        <dbReference type="ChEBI" id="CHEBI:59789"/>
    </ligand>
</feature>
<dbReference type="PIRSF" id="PIRSF004486">
    <property type="entry name" value="MraW"/>
    <property type="match status" value="1"/>
</dbReference>
<feature type="binding site" evidence="6">
    <location>
        <position position="108"/>
    </location>
    <ligand>
        <name>S-adenosyl-L-methionine</name>
        <dbReference type="ChEBI" id="CHEBI:59789"/>
    </ligand>
</feature>
<evidence type="ECO:0000256" key="1">
    <source>
        <dbReference type="ARBA" id="ARBA00010396"/>
    </source>
</evidence>
<dbReference type="PANTHER" id="PTHR11265">
    <property type="entry name" value="S-ADENOSYL-METHYLTRANSFERASE MRAW"/>
    <property type="match status" value="1"/>
</dbReference>
<dbReference type="GO" id="GO:0070475">
    <property type="term" value="P:rRNA base methylation"/>
    <property type="evidence" value="ECO:0007669"/>
    <property type="project" value="UniProtKB-UniRule"/>
</dbReference>
<dbReference type="STRING" id="28034.BFX07_07825"/>
<comment type="function">
    <text evidence="6">Specifically methylates the N4 position of cytidine in position 1402 (C1402) of 16S rRNA.</text>
</comment>
<evidence type="ECO:0000256" key="3">
    <source>
        <dbReference type="ARBA" id="ARBA00022603"/>
    </source>
</evidence>
<keyword evidence="2 6" id="KW-0698">rRNA processing</keyword>
<dbReference type="NCBIfam" id="TIGR00006">
    <property type="entry name" value="16S rRNA (cytosine(1402)-N(4))-methyltransferase RsmH"/>
    <property type="match status" value="1"/>
</dbReference>
<dbReference type="EMBL" id="FWWY01000001">
    <property type="protein sequence ID" value="SMC01584.1"/>
    <property type="molecule type" value="Genomic_DNA"/>
</dbReference>
<dbReference type="SUPFAM" id="SSF81799">
    <property type="entry name" value="Putative methyltransferase TM0872, insert domain"/>
    <property type="match status" value="1"/>
</dbReference>
<feature type="binding site" evidence="6">
    <location>
        <begin position="41"/>
        <end position="43"/>
    </location>
    <ligand>
        <name>S-adenosyl-L-methionine</name>
        <dbReference type="ChEBI" id="CHEBI:59789"/>
    </ligand>
</feature>
<sequence length="303" mass="34464">MDFDRGVGMTFSHVSVLSKEALEYWAHDDKGIYIDATVGAGGHSFQLLSRFPMVRLIAVDQDPVALEAAKERLTPFLDRVRWVHANFRDLPSVIESEFHGRIAGMLFDLGVSSPQFDVPERGFTYQYDTALDMRMDPSNPVTAFRLVNMRSKEEIAQALRDWGEERWAQRIADFIVKAREKEPIRTTGQLVELIKAAIPASARRTGGHPARRTFQALRIWVNDELGALSEGLEGAQRLLAPHGRIVVISFHSLEDRIVKHAFRRWAQEQKGQVLTKHPLTPTDDEIQDNPRSRSAKLRAFERL</sequence>
<comment type="similarity">
    <text evidence="1 6">Belongs to the methyltransferase superfamily. RsmH family.</text>
</comment>
<organism evidence="8 9">
    <name type="scientific">Sulfobacillus thermosulfidooxidans (strain DSM 9293 / VKM B-1269 / AT-1)</name>
    <dbReference type="NCBI Taxonomy" id="929705"/>
    <lineage>
        <taxon>Bacteria</taxon>
        <taxon>Bacillati</taxon>
        <taxon>Bacillota</taxon>
        <taxon>Clostridia</taxon>
        <taxon>Eubacteriales</taxon>
        <taxon>Clostridiales Family XVII. Incertae Sedis</taxon>
        <taxon>Sulfobacillus</taxon>
    </lineage>
</organism>
<feature type="binding site" evidence="6">
    <location>
        <position position="60"/>
    </location>
    <ligand>
        <name>S-adenosyl-L-methionine</name>
        <dbReference type="ChEBI" id="CHEBI:59789"/>
    </ligand>
</feature>
<evidence type="ECO:0000313" key="8">
    <source>
        <dbReference type="EMBL" id="SMC01584.1"/>
    </source>
</evidence>
<dbReference type="GO" id="GO:0005737">
    <property type="term" value="C:cytoplasm"/>
    <property type="evidence" value="ECO:0007669"/>
    <property type="project" value="UniProtKB-SubCell"/>
</dbReference>
<feature type="region of interest" description="Disordered" evidence="7">
    <location>
        <begin position="273"/>
        <end position="293"/>
    </location>
</feature>
<keyword evidence="3 6" id="KW-0489">Methyltransferase</keyword>
<dbReference type="AlphaFoldDB" id="A0A1W1W5M7"/>
<keyword evidence="9" id="KW-1185">Reference proteome</keyword>
<comment type="subcellular location">
    <subcellularLocation>
        <location evidence="6">Cytoplasm</location>
    </subcellularLocation>
</comment>